<feature type="domain" description="HMG box" evidence="5">
    <location>
        <begin position="178"/>
        <end position="311"/>
    </location>
</feature>
<feature type="compositionally biased region" description="Polar residues" evidence="4">
    <location>
        <begin position="19"/>
        <end position="29"/>
    </location>
</feature>
<dbReference type="CDD" id="cd01389">
    <property type="entry name" value="HMG-box_ROX1-like"/>
    <property type="match status" value="1"/>
</dbReference>
<dbReference type="GO" id="GO:0000981">
    <property type="term" value="F:DNA-binding transcription factor activity, RNA polymerase II-specific"/>
    <property type="evidence" value="ECO:0007669"/>
    <property type="project" value="TreeGrafter"/>
</dbReference>
<feature type="DNA-binding region" description="HMG box" evidence="3">
    <location>
        <begin position="178"/>
        <end position="311"/>
    </location>
</feature>
<feature type="region of interest" description="Disordered" evidence="4">
    <location>
        <begin position="321"/>
        <end position="375"/>
    </location>
</feature>
<feature type="compositionally biased region" description="Polar residues" evidence="4">
    <location>
        <begin position="43"/>
        <end position="61"/>
    </location>
</feature>
<dbReference type="InterPro" id="IPR036910">
    <property type="entry name" value="HMG_box_dom_sf"/>
</dbReference>
<evidence type="ECO:0000313" key="6">
    <source>
        <dbReference type="EMBL" id="WOO83526.1"/>
    </source>
</evidence>
<dbReference type="GO" id="GO:0005634">
    <property type="term" value="C:nucleus"/>
    <property type="evidence" value="ECO:0007669"/>
    <property type="project" value="UniProtKB-UniRule"/>
</dbReference>
<dbReference type="PANTHER" id="PTHR45789:SF2">
    <property type="entry name" value="FI18025P1"/>
    <property type="match status" value="1"/>
</dbReference>
<feature type="region of interest" description="Disordered" evidence="4">
    <location>
        <begin position="738"/>
        <end position="782"/>
    </location>
</feature>
<dbReference type="RefSeq" id="XP_062629552.1">
    <property type="nucleotide sequence ID" value="XM_062773568.1"/>
</dbReference>
<dbReference type="GO" id="GO:0000978">
    <property type="term" value="F:RNA polymerase II cis-regulatory region sequence-specific DNA binding"/>
    <property type="evidence" value="ECO:0007669"/>
    <property type="project" value="TreeGrafter"/>
</dbReference>
<evidence type="ECO:0000256" key="2">
    <source>
        <dbReference type="ARBA" id="ARBA00023242"/>
    </source>
</evidence>
<dbReference type="Gene3D" id="1.10.30.10">
    <property type="entry name" value="High mobility group box domain"/>
    <property type="match status" value="1"/>
</dbReference>
<dbReference type="Pfam" id="PF00505">
    <property type="entry name" value="HMG_box"/>
    <property type="match status" value="1"/>
</dbReference>
<dbReference type="SUPFAM" id="SSF47095">
    <property type="entry name" value="HMG-box"/>
    <property type="match status" value="1"/>
</dbReference>
<protein>
    <submittedName>
        <fullName evidence="6">Transcription factor Sox-17-beta1</fullName>
    </submittedName>
</protein>
<feature type="compositionally biased region" description="Polar residues" evidence="4">
    <location>
        <begin position="554"/>
        <end position="570"/>
    </location>
</feature>
<dbReference type="InterPro" id="IPR009071">
    <property type="entry name" value="HMG_box_dom"/>
</dbReference>
<evidence type="ECO:0000256" key="3">
    <source>
        <dbReference type="PROSITE-ProRule" id="PRU00267"/>
    </source>
</evidence>
<gene>
    <name evidence="6" type="primary">sox17b.1</name>
    <name evidence="6" type="ORF">LOC62_05G007042</name>
</gene>
<feature type="region of interest" description="Disordered" evidence="4">
    <location>
        <begin position="1"/>
        <end position="61"/>
    </location>
</feature>
<dbReference type="PROSITE" id="PS50118">
    <property type="entry name" value="HMG_BOX_2"/>
    <property type="match status" value="1"/>
</dbReference>
<evidence type="ECO:0000256" key="1">
    <source>
        <dbReference type="ARBA" id="ARBA00023125"/>
    </source>
</evidence>
<dbReference type="Proteomes" id="UP000827549">
    <property type="component" value="Chromosome 5"/>
</dbReference>
<feature type="region of interest" description="Disordered" evidence="4">
    <location>
        <begin position="554"/>
        <end position="573"/>
    </location>
</feature>
<dbReference type="InterPro" id="IPR051356">
    <property type="entry name" value="SOX/SOX-like_TF"/>
</dbReference>
<keyword evidence="7" id="KW-1185">Reference proteome</keyword>
<dbReference type="GeneID" id="87810217"/>
<dbReference type="SMART" id="SM00398">
    <property type="entry name" value="HMG"/>
    <property type="match status" value="1"/>
</dbReference>
<keyword evidence="2 3" id="KW-0539">Nucleus</keyword>
<evidence type="ECO:0000256" key="4">
    <source>
        <dbReference type="SAM" id="MobiDB-lite"/>
    </source>
</evidence>
<dbReference type="PANTHER" id="PTHR45789">
    <property type="entry name" value="FI18025P1"/>
    <property type="match status" value="1"/>
</dbReference>
<dbReference type="EMBL" id="CP086718">
    <property type="protein sequence ID" value="WOO83526.1"/>
    <property type="molecule type" value="Genomic_DNA"/>
</dbReference>
<proteinExistence type="predicted"/>
<sequence length="782" mass="84061">MSIPIPTNRGGPSSGGRVFNSSTHTSLSAPSPAMPIHYLPGYTPQQQSRPPLNRSSQTYSAVPVQLGSNSYTGYSSHTMSPPTNSFGHGYTSSYDGGIPPSLDLGHDTSVTTTPTSIEGEPEPYHLYATSLSSSDESYLEERPLAAFSRAPVFIDQHYLQSTSMTPSLSQDGAARTKPPRPPNAWIIYRSDKLRAFENIHTREELRDLLQQADMLEELPKYLTSIASVEKAHQLEAESNGARRKGKKPTKPAVEGRGIFRLGKGGKGLPQAEISQLISRLWKAEPVATRSVYERKAEVAKQEHLQKYPGYKFQPVRKEEKAAMKAVKQQEKDRKKAEKELAAGHRVRRSTGPRMSRPSPISTEERRPRSQGQSIQLERAATHPGYVTGHQMHPQMVTLDNRWPPQGLPSQITYMQPAFPNGHYSVGSAPVPLPAPTINPMATGLNRQYTPQPQALAPLDVHAYVPTAPGTNNLVPAENWTGAPPPDVHAMYDANGALEMAHVAVPPPGTLQAYNFTVSADTLSADDAADVLNAQAEAGDVDEAGFAAMWAVEVSSDNEGQSPAPQATTTEAPVVDPSLTWAELGEQNTAYTFPDLAPGQFPTPSQLVSSDWAASQGVPYVAQSGLVSLVPGGAPQLATGATGRETTGLATGPTLSTHQLSPLDDVFPAGSTVFRPHNQSGQLPAIMAPTTTMSESDLAPRYVSGSSYPTIGVDSDHLGGDWNPQHYDAQNSLQDEFITGSDYTKEPLLSFPVPPSPPTASSVGYKRPPPRTRTPGASYPTVA</sequence>
<feature type="region of interest" description="Disordered" evidence="4">
    <location>
        <begin position="234"/>
        <end position="261"/>
    </location>
</feature>
<name>A0AAF0YER9_9TREE</name>
<keyword evidence="1 3" id="KW-0238">DNA-binding</keyword>
<accession>A0AAF0YER9</accession>
<organism evidence="6 7">
    <name type="scientific">Vanrija pseudolonga</name>
    <dbReference type="NCBI Taxonomy" id="143232"/>
    <lineage>
        <taxon>Eukaryota</taxon>
        <taxon>Fungi</taxon>
        <taxon>Dikarya</taxon>
        <taxon>Basidiomycota</taxon>
        <taxon>Agaricomycotina</taxon>
        <taxon>Tremellomycetes</taxon>
        <taxon>Trichosporonales</taxon>
        <taxon>Trichosporonaceae</taxon>
        <taxon>Vanrija</taxon>
    </lineage>
</organism>
<evidence type="ECO:0000259" key="5">
    <source>
        <dbReference type="PROSITE" id="PS50118"/>
    </source>
</evidence>
<feature type="compositionally biased region" description="Basic and acidic residues" evidence="4">
    <location>
        <begin position="321"/>
        <end position="342"/>
    </location>
</feature>
<dbReference type="AlphaFoldDB" id="A0AAF0YER9"/>
<evidence type="ECO:0000313" key="7">
    <source>
        <dbReference type="Proteomes" id="UP000827549"/>
    </source>
</evidence>
<reference evidence="6" key="1">
    <citation type="submission" date="2023-10" db="EMBL/GenBank/DDBJ databases">
        <authorList>
            <person name="Noh H."/>
        </authorList>
    </citation>
    <scope>NUCLEOTIDE SEQUENCE</scope>
    <source>
        <strain evidence="6">DUCC4014</strain>
    </source>
</reference>